<proteinExistence type="predicted"/>
<comment type="caution">
    <text evidence="3">The sequence shown here is derived from an EMBL/GenBank/DDBJ whole genome shotgun (WGS) entry which is preliminary data.</text>
</comment>
<keyword evidence="4" id="KW-1185">Reference proteome</keyword>
<evidence type="ECO:0000313" key="4">
    <source>
        <dbReference type="Proteomes" id="UP000241868"/>
    </source>
</evidence>
<dbReference type="Proteomes" id="UP000241868">
    <property type="component" value="Unassembled WGS sequence"/>
</dbReference>
<dbReference type="RefSeq" id="WP_106740373.1">
    <property type="nucleotide sequence ID" value="NZ_PXYY01000008.1"/>
</dbReference>
<feature type="domain" description="CNP1-like uncharacterised" evidence="2">
    <location>
        <begin position="41"/>
        <end position="188"/>
    </location>
</feature>
<dbReference type="EMBL" id="PXYY01000008">
    <property type="protein sequence ID" value="PSJ81101.1"/>
    <property type="molecule type" value="Genomic_DNA"/>
</dbReference>
<dbReference type="InterPro" id="IPR014861">
    <property type="entry name" value="CNP1-like_dom"/>
</dbReference>
<keyword evidence="1" id="KW-0732">Signal</keyword>
<feature type="chain" id="PRO_5015111977" evidence="1">
    <location>
        <begin position="19"/>
        <end position="203"/>
    </location>
</feature>
<accession>A0A2P7U2D8</accession>
<name>A0A2P7U2D8_9NEIS</name>
<feature type="signal peptide" evidence="1">
    <location>
        <begin position="1"/>
        <end position="18"/>
    </location>
</feature>
<evidence type="ECO:0000256" key="1">
    <source>
        <dbReference type="SAM" id="SignalP"/>
    </source>
</evidence>
<evidence type="ECO:0000259" key="2">
    <source>
        <dbReference type="Pfam" id="PF08750"/>
    </source>
</evidence>
<dbReference type="OrthoDB" id="8612340at2"/>
<sequence length="203" mass="22637">MRRISLLVTALATTSAFALPGSDKDTLVNSRYQESAEEKTAREFKEAEAGLPALPDTKSGDWFDIYISETYAKRPKILLSSLQIMPSPDTSIRYILNTQSSQGYDNLTAEGIFCARSSFNYAGNKHSSYKVFGYGDPVNNRWIKPRNADWKPMGGAISRNDELRSVIFNAFCVDGAPNTVEDLIERLQQRAGRHKPSMTDNGK</sequence>
<dbReference type="AlphaFoldDB" id="A0A2P7U2D8"/>
<protein>
    <submittedName>
        <fullName evidence="3">Cryptic protein cnp1</fullName>
    </submittedName>
</protein>
<reference evidence="3 4" key="1">
    <citation type="submission" date="2018-03" db="EMBL/GenBank/DDBJ databases">
        <title>Neisseria weixii sp. nov., isolated from the intestinal contents of Tibetan Plateau pika (Ochotona curzoniae) in Yushu, Qinghai Province, China.</title>
        <authorList>
            <person name="Gui Z."/>
        </authorList>
    </citation>
    <scope>NUCLEOTIDE SEQUENCE [LARGE SCALE GENOMIC DNA]</scope>
    <source>
        <strain evidence="3 4">ATCC 51483</strain>
    </source>
</reference>
<evidence type="ECO:0000313" key="3">
    <source>
        <dbReference type="EMBL" id="PSJ81101.1"/>
    </source>
</evidence>
<dbReference type="Pfam" id="PF08750">
    <property type="entry name" value="CNP1"/>
    <property type="match status" value="1"/>
</dbReference>
<gene>
    <name evidence="3" type="ORF">C7N83_02380</name>
</gene>
<organism evidence="3 4">
    <name type="scientific">Neisseria iguanae</name>
    <dbReference type="NCBI Taxonomy" id="90242"/>
    <lineage>
        <taxon>Bacteria</taxon>
        <taxon>Pseudomonadati</taxon>
        <taxon>Pseudomonadota</taxon>
        <taxon>Betaproteobacteria</taxon>
        <taxon>Neisseriales</taxon>
        <taxon>Neisseriaceae</taxon>
        <taxon>Neisseria</taxon>
    </lineage>
</organism>